<reference evidence="3 4" key="1">
    <citation type="submission" date="2018-04" db="EMBL/GenBank/DDBJ databases">
        <title>Bordetella sp. HZ20 isolated from seawater.</title>
        <authorList>
            <person name="Sun C."/>
        </authorList>
    </citation>
    <scope>NUCLEOTIDE SEQUENCE [LARGE SCALE GENOMIC DNA]</scope>
    <source>
        <strain evidence="3 4">HZ20</strain>
    </source>
</reference>
<dbReference type="Proteomes" id="UP000244571">
    <property type="component" value="Chromosome"/>
</dbReference>
<feature type="transmembrane region" description="Helical" evidence="2">
    <location>
        <begin position="62"/>
        <end position="80"/>
    </location>
</feature>
<dbReference type="InterPro" id="IPR053170">
    <property type="entry name" value="Transcription_regulator"/>
</dbReference>
<protein>
    <submittedName>
        <fullName evidence="3">Hydrolase</fullName>
    </submittedName>
</protein>
<dbReference type="AlphaFoldDB" id="A0A2R4XNL4"/>
<evidence type="ECO:0000256" key="2">
    <source>
        <dbReference type="SAM" id="Phobius"/>
    </source>
</evidence>
<name>A0A2R4XNL4_9BURK</name>
<feature type="region of interest" description="Disordered" evidence="1">
    <location>
        <begin position="333"/>
        <end position="359"/>
    </location>
</feature>
<accession>A0A2R4XNL4</accession>
<dbReference type="Pfam" id="PF04307">
    <property type="entry name" value="YdjM"/>
    <property type="match status" value="1"/>
</dbReference>
<keyword evidence="4" id="KW-1185">Reference proteome</keyword>
<dbReference type="InterPro" id="IPR007404">
    <property type="entry name" value="YdjM-like"/>
</dbReference>
<gene>
    <name evidence="3" type="ORF">DBV39_18495</name>
</gene>
<keyword evidence="3" id="KW-0378">Hydrolase</keyword>
<feature type="transmembrane region" description="Helical" evidence="2">
    <location>
        <begin position="92"/>
        <end position="116"/>
    </location>
</feature>
<dbReference type="GO" id="GO:0016787">
    <property type="term" value="F:hydrolase activity"/>
    <property type="evidence" value="ECO:0007669"/>
    <property type="project" value="UniProtKB-KW"/>
</dbReference>
<evidence type="ECO:0000313" key="3">
    <source>
        <dbReference type="EMBL" id="AWB35403.1"/>
    </source>
</evidence>
<keyword evidence="2" id="KW-0812">Transmembrane</keyword>
<dbReference type="EMBL" id="CP028901">
    <property type="protein sequence ID" value="AWB35403.1"/>
    <property type="molecule type" value="Genomic_DNA"/>
</dbReference>
<evidence type="ECO:0000313" key="4">
    <source>
        <dbReference type="Proteomes" id="UP000244571"/>
    </source>
</evidence>
<dbReference type="RefSeq" id="WP_108622859.1">
    <property type="nucleotide sequence ID" value="NZ_CP028901.1"/>
</dbReference>
<keyword evidence="2" id="KW-0472">Membrane</keyword>
<feature type="transmembrane region" description="Helical" evidence="2">
    <location>
        <begin position="155"/>
        <end position="174"/>
    </location>
</feature>
<keyword evidence="2" id="KW-1133">Transmembrane helix</keyword>
<sequence>MDSLTQITLGSAVAVAVMGRKVPVWQSALWGAFAGTAPDLDVVMDFGDAILNMTRHRAETHAIAYLTAASAVFAAVAHLIHRQAATFSRWWMAFWLVLITHVGIDYMTVYGTQLALPWSNYPFGQGSIFIIDPLYTAPLLIGLLACLWSRSRFRWTWNALGLLVSSTYMVWTVIAQEHVTTVAKASPPGDRIDEWLITPSPLNTFLWRMVAVSPTHYYEGWYSVFDDSPKIEWRQYDRRADLIEQHWDHPGVREVARFSKGFYRMHERDDNVYVTDIRMGFEPNYFFVFNLGSVGPDNQLDVNRPAIQEGSRPELGPTWNWLIARILAPVGPQPGLDETGPSLPAALPPSIEPDVDIAR</sequence>
<dbReference type="PANTHER" id="PTHR40031">
    <property type="entry name" value="HYPOTHETICAL MEMBRANE SPANNING PROTEIN"/>
    <property type="match status" value="1"/>
</dbReference>
<dbReference type="PANTHER" id="PTHR40031:SF1">
    <property type="entry name" value="MEMBRANE-BOUND METAL-DEPENDENT HYDROLASE"/>
    <property type="match status" value="1"/>
</dbReference>
<dbReference type="KEGG" id="boz:DBV39_18495"/>
<organism evidence="3 4">
    <name type="scientific">Orrella marina</name>
    <dbReference type="NCBI Taxonomy" id="2163011"/>
    <lineage>
        <taxon>Bacteria</taxon>
        <taxon>Pseudomonadati</taxon>
        <taxon>Pseudomonadota</taxon>
        <taxon>Betaproteobacteria</taxon>
        <taxon>Burkholderiales</taxon>
        <taxon>Alcaligenaceae</taxon>
        <taxon>Orrella</taxon>
    </lineage>
</organism>
<evidence type="ECO:0000256" key="1">
    <source>
        <dbReference type="SAM" id="MobiDB-lite"/>
    </source>
</evidence>
<proteinExistence type="predicted"/>
<dbReference type="OrthoDB" id="9781927at2"/>
<feature type="transmembrane region" description="Helical" evidence="2">
    <location>
        <begin position="128"/>
        <end position="148"/>
    </location>
</feature>